<dbReference type="OrthoDB" id="8795593at2"/>
<evidence type="ECO:0000313" key="1">
    <source>
        <dbReference type="EMBL" id="PEH89777.1"/>
    </source>
</evidence>
<dbReference type="EMBL" id="PDEA01000001">
    <property type="protein sequence ID" value="PEH89777.1"/>
    <property type="molecule type" value="Genomic_DNA"/>
</dbReference>
<reference evidence="2" key="1">
    <citation type="submission" date="2017-09" db="EMBL/GenBank/DDBJ databases">
        <title>FDA dAtabase for Regulatory Grade micrObial Sequences (FDA-ARGOS): Supporting development and validation of Infectious Disease Dx tests.</title>
        <authorList>
            <person name="Minogue T."/>
            <person name="Wolcott M."/>
            <person name="Wasieloski L."/>
            <person name="Aguilar W."/>
            <person name="Moore D."/>
            <person name="Tallon L."/>
            <person name="Sadzewicz L."/>
            <person name="Ott S."/>
            <person name="Zhao X."/>
            <person name="Nagaraj S."/>
            <person name="Vavikolanu K."/>
            <person name="Aluvathingal J."/>
            <person name="Nadendla S."/>
            <person name="Sichtig H."/>
        </authorList>
    </citation>
    <scope>NUCLEOTIDE SEQUENCE [LARGE SCALE GENOMIC DNA]</scope>
    <source>
        <strain evidence="2">FDAARGOS_394</strain>
    </source>
</reference>
<comment type="caution">
    <text evidence="1">The sequence shown here is derived from an EMBL/GenBank/DDBJ whole genome shotgun (WGS) entry which is preliminary data.</text>
</comment>
<name>A0A2A7UX18_COMTR</name>
<dbReference type="RefSeq" id="WP_066532948.1">
    <property type="nucleotide sequence ID" value="NZ_DALZSI010000016.1"/>
</dbReference>
<evidence type="ECO:0000313" key="2">
    <source>
        <dbReference type="Proteomes" id="UP000220246"/>
    </source>
</evidence>
<sequence length="61" mass="7173">MGKKKDSTVARIVAPKEWELKRAQERITYPPGYAGPIQMDWRVRETYSAKDLDYRGRTKTE</sequence>
<accession>A0A2A7UX18</accession>
<keyword evidence="2" id="KW-1185">Reference proteome</keyword>
<dbReference type="AlphaFoldDB" id="A0A2A7UX18"/>
<dbReference type="GeneID" id="80801979"/>
<gene>
    <name evidence="1" type="ORF">CRM82_15245</name>
</gene>
<proteinExistence type="predicted"/>
<dbReference type="Proteomes" id="UP000220246">
    <property type="component" value="Unassembled WGS sequence"/>
</dbReference>
<protein>
    <submittedName>
        <fullName evidence="1">Uncharacterized protein</fullName>
    </submittedName>
</protein>
<organism evidence="1 2">
    <name type="scientific">Comamonas terrigena</name>
    <dbReference type="NCBI Taxonomy" id="32013"/>
    <lineage>
        <taxon>Bacteria</taxon>
        <taxon>Pseudomonadati</taxon>
        <taxon>Pseudomonadota</taxon>
        <taxon>Betaproteobacteria</taxon>
        <taxon>Burkholderiales</taxon>
        <taxon>Comamonadaceae</taxon>
        <taxon>Comamonas</taxon>
    </lineage>
</organism>